<dbReference type="SUPFAM" id="SSF90123">
    <property type="entry name" value="ABC transporter transmembrane region"/>
    <property type="match status" value="1"/>
</dbReference>
<dbReference type="PROSITE" id="PS50929">
    <property type="entry name" value="ABC_TM1F"/>
    <property type="match status" value="1"/>
</dbReference>
<dbReference type="RefSeq" id="WP_377571899.1">
    <property type="nucleotide sequence ID" value="NZ_JBHTMP010000023.1"/>
</dbReference>
<feature type="compositionally biased region" description="Low complexity" evidence="7">
    <location>
        <begin position="618"/>
        <end position="633"/>
    </location>
</feature>
<dbReference type="PANTHER" id="PTHR24221:SF646">
    <property type="entry name" value="HAEMOLYSIN SECRETION ATP-BINDING PROTEIN"/>
    <property type="match status" value="1"/>
</dbReference>
<feature type="transmembrane region" description="Helical" evidence="8">
    <location>
        <begin position="36"/>
        <end position="56"/>
    </location>
</feature>
<accession>A0ABW3YE58</accession>
<dbReference type="InterPro" id="IPR017871">
    <property type="entry name" value="ABC_transporter-like_CS"/>
</dbReference>
<dbReference type="InterPro" id="IPR003593">
    <property type="entry name" value="AAA+_ATPase"/>
</dbReference>
<reference evidence="12" key="1">
    <citation type="journal article" date="2019" name="Int. J. Syst. Evol. Microbiol.">
        <title>The Global Catalogue of Microorganisms (GCM) 10K type strain sequencing project: providing services to taxonomists for standard genome sequencing and annotation.</title>
        <authorList>
            <consortium name="The Broad Institute Genomics Platform"/>
            <consortium name="The Broad Institute Genome Sequencing Center for Infectious Disease"/>
            <person name="Wu L."/>
            <person name="Ma J."/>
        </authorList>
    </citation>
    <scope>NUCLEOTIDE SEQUENCE [LARGE SCALE GENOMIC DNA]</scope>
    <source>
        <strain evidence="12">JCM 31037</strain>
    </source>
</reference>
<feature type="transmembrane region" description="Helical" evidence="8">
    <location>
        <begin position="149"/>
        <end position="170"/>
    </location>
</feature>
<dbReference type="PROSITE" id="PS00211">
    <property type="entry name" value="ABC_TRANSPORTER_1"/>
    <property type="match status" value="1"/>
</dbReference>
<evidence type="ECO:0000256" key="6">
    <source>
        <dbReference type="ARBA" id="ARBA00023136"/>
    </source>
</evidence>
<evidence type="ECO:0000313" key="11">
    <source>
        <dbReference type="EMBL" id="MFD1322752.1"/>
    </source>
</evidence>
<dbReference type="SUPFAM" id="SSF52540">
    <property type="entry name" value="P-loop containing nucleoside triphosphate hydrolases"/>
    <property type="match status" value="1"/>
</dbReference>
<evidence type="ECO:0000256" key="4">
    <source>
        <dbReference type="ARBA" id="ARBA00022840"/>
    </source>
</evidence>
<dbReference type="InterPro" id="IPR011527">
    <property type="entry name" value="ABC1_TM_dom"/>
</dbReference>
<evidence type="ECO:0000256" key="2">
    <source>
        <dbReference type="ARBA" id="ARBA00022692"/>
    </source>
</evidence>
<feature type="region of interest" description="Disordered" evidence="7">
    <location>
        <begin position="614"/>
        <end position="633"/>
    </location>
</feature>
<protein>
    <submittedName>
        <fullName evidence="11">ABC transporter ATP-binding protein</fullName>
    </submittedName>
</protein>
<dbReference type="PANTHER" id="PTHR24221">
    <property type="entry name" value="ATP-BINDING CASSETTE SUB-FAMILY B"/>
    <property type="match status" value="1"/>
</dbReference>
<name>A0ABW3YE58_9ACTN</name>
<dbReference type="Proteomes" id="UP001597260">
    <property type="component" value="Unassembled WGS sequence"/>
</dbReference>
<dbReference type="Gene3D" id="3.40.50.300">
    <property type="entry name" value="P-loop containing nucleotide triphosphate hydrolases"/>
    <property type="match status" value="1"/>
</dbReference>
<evidence type="ECO:0000313" key="12">
    <source>
        <dbReference type="Proteomes" id="UP001597260"/>
    </source>
</evidence>
<keyword evidence="2 8" id="KW-0812">Transmembrane</keyword>
<comment type="caution">
    <text evidence="11">The sequence shown here is derived from an EMBL/GenBank/DDBJ whole genome shotgun (WGS) entry which is preliminary data.</text>
</comment>
<keyword evidence="3" id="KW-0547">Nucleotide-binding</keyword>
<dbReference type="SMART" id="SM00382">
    <property type="entry name" value="AAA"/>
    <property type="match status" value="1"/>
</dbReference>
<keyword evidence="6 8" id="KW-0472">Membrane</keyword>
<organism evidence="11 12">
    <name type="scientific">Micromonospora sonneratiae</name>
    <dbReference type="NCBI Taxonomy" id="1184706"/>
    <lineage>
        <taxon>Bacteria</taxon>
        <taxon>Bacillati</taxon>
        <taxon>Actinomycetota</taxon>
        <taxon>Actinomycetes</taxon>
        <taxon>Micromonosporales</taxon>
        <taxon>Micromonosporaceae</taxon>
        <taxon>Micromonospora</taxon>
    </lineage>
</organism>
<dbReference type="EMBL" id="JBHTMP010000023">
    <property type="protein sequence ID" value="MFD1322752.1"/>
    <property type="molecule type" value="Genomic_DNA"/>
</dbReference>
<evidence type="ECO:0000259" key="10">
    <source>
        <dbReference type="PROSITE" id="PS50929"/>
    </source>
</evidence>
<dbReference type="InterPro" id="IPR027417">
    <property type="entry name" value="P-loop_NTPase"/>
</dbReference>
<feature type="domain" description="ABC transporter" evidence="9">
    <location>
        <begin position="356"/>
        <end position="606"/>
    </location>
</feature>
<dbReference type="PROSITE" id="PS50893">
    <property type="entry name" value="ABC_TRANSPORTER_2"/>
    <property type="match status" value="1"/>
</dbReference>
<evidence type="ECO:0000259" key="9">
    <source>
        <dbReference type="PROSITE" id="PS50893"/>
    </source>
</evidence>
<dbReference type="InterPro" id="IPR003439">
    <property type="entry name" value="ABC_transporter-like_ATP-bd"/>
</dbReference>
<sequence>MSVEASGGPRLAPARAVRHARDALGLTWRAAPAGTVVDLVLAVLVGLTPVLAAWLTKLVLDRLFTGGGSAAGLAGLGVGLATTAAAGAVLPHLRRYVEAERSRAVARLVRRRLYTALQRFVGLVRLENPEFQDQLQVAQQTGHLGPTQLTGNVLATVQGVIGMTGFLGVLLVLNPWMAVLVLLAALPTLWIQLRLNQRRAAMLLRLEHFQRRDLFFSQLLVGIPAAKEIRLFGLSRFFGDRMLGELSGMHDAEHRLDRREMRAQVLLGLLGAGAAGTGIVYTIGVARTGTLNVGDVALFLAAVPGVQSALASLVGQVGAIHQALLLFDHYDAVVRAEPDLALPAVPRPVPPLRSGIELRDVWFRYSDRHPWVLRGVDLHLPYGSTTALVGLNGAGKSTLVKLLCRFYDPDRGSILWDGVDLRDLDPASLRERMGAVFQDFMAYDLTAAENIAVGDLAALGDQPRLRAAADDAGIADTLDALPRGYDTLLTRIFFAGGDRDEQPAGVVLSGGQWQRVALARGFLRAGRDLLILDEPSAGLDAEAEHDLHTRLRQLRRGRTSLLISHRLNAVREADMIVVLDDGRMVERGTHHELMAAGGGYARLFTLQARGYREENGKATSTHSSASSAVSQLG</sequence>
<feature type="transmembrane region" description="Helical" evidence="8">
    <location>
        <begin position="176"/>
        <end position="195"/>
    </location>
</feature>
<keyword evidence="12" id="KW-1185">Reference proteome</keyword>
<proteinExistence type="predicted"/>
<evidence type="ECO:0000256" key="5">
    <source>
        <dbReference type="ARBA" id="ARBA00022989"/>
    </source>
</evidence>
<evidence type="ECO:0000256" key="1">
    <source>
        <dbReference type="ARBA" id="ARBA00004651"/>
    </source>
</evidence>
<dbReference type="InterPro" id="IPR039421">
    <property type="entry name" value="Type_1_exporter"/>
</dbReference>
<evidence type="ECO:0000256" key="7">
    <source>
        <dbReference type="SAM" id="MobiDB-lite"/>
    </source>
</evidence>
<dbReference type="GO" id="GO:0005524">
    <property type="term" value="F:ATP binding"/>
    <property type="evidence" value="ECO:0007669"/>
    <property type="project" value="UniProtKB-KW"/>
</dbReference>
<evidence type="ECO:0000256" key="3">
    <source>
        <dbReference type="ARBA" id="ARBA00022741"/>
    </source>
</evidence>
<feature type="transmembrane region" description="Helical" evidence="8">
    <location>
        <begin position="68"/>
        <end position="93"/>
    </location>
</feature>
<comment type="subcellular location">
    <subcellularLocation>
        <location evidence="1">Cell membrane</location>
        <topology evidence="1">Multi-pass membrane protein</topology>
    </subcellularLocation>
</comment>
<keyword evidence="5 8" id="KW-1133">Transmembrane helix</keyword>
<feature type="domain" description="ABC transmembrane type-1" evidence="10">
    <location>
        <begin position="39"/>
        <end position="322"/>
    </location>
</feature>
<dbReference type="Pfam" id="PF00005">
    <property type="entry name" value="ABC_tran"/>
    <property type="match status" value="1"/>
</dbReference>
<gene>
    <name evidence="11" type="ORF">ACFQ4H_16765</name>
</gene>
<dbReference type="Gene3D" id="1.20.1560.10">
    <property type="entry name" value="ABC transporter type 1, transmembrane domain"/>
    <property type="match status" value="1"/>
</dbReference>
<evidence type="ECO:0000256" key="8">
    <source>
        <dbReference type="SAM" id="Phobius"/>
    </source>
</evidence>
<feature type="transmembrane region" description="Helical" evidence="8">
    <location>
        <begin position="265"/>
        <end position="284"/>
    </location>
</feature>
<dbReference type="InterPro" id="IPR036640">
    <property type="entry name" value="ABC1_TM_sf"/>
</dbReference>
<keyword evidence="4 11" id="KW-0067">ATP-binding</keyword>